<organism evidence="1 2">
    <name type="scientific">Desulfocicer vacuolatum DSM 3385</name>
    <dbReference type="NCBI Taxonomy" id="1121400"/>
    <lineage>
        <taxon>Bacteria</taxon>
        <taxon>Pseudomonadati</taxon>
        <taxon>Thermodesulfobacteriota</taxon>
        <taxon>Desulfobacteria</taxon>
        <taxon>Desulfobacterales</taxon>
        <taxon>Desulfobacteraceae</taxon>
        <taxon>Desulfocicer</taxon>
    </lineage>
</organism>
<dbReference type="OrthoDB" id="5515339at2"/>
<name>A0A1W2A461_9BACT</name>
<dbReference type="EMBL" id="FWXY01000004">
    <property type="protein sequence ID" value="SMC55252.1"/>
    <property type="molecule type" value="Genomic_DNA"/>
</dbReference>
<dbReference type="STRING" id="1121400.SAMN02746065_10475"/>
<keyword evidence="2" id="KW-1185">Reference proteome</keyword>
<protein>
    <submittedName>
        <fullName evidence="1">Uncharacterized protein</fullName>
    </submittedName>
</protein>
<gene>
    <name evidence="1" type="ORF">SAMN02746065_10475</name>
</gene>
<accession>A0A1W2A461</accession>
<sequence length="173" mass="19806">MVHTRFNRGWPRRGLAFLWSGDILTQLIDPGAVLSMRQFFSQVDDWPEELPSLDGDTMVVSGFEGTIDLLNTKDAEEWIERDLKEAMLSFQDFYQGQAGLIFWVPSGRARIMMKGASEHYFWKHKPTGGDGLPMGRLLFSGAEKEIERIMDTDDNQADYDGKEWAGLYHPRIS</sequence>
<evidence type="ECO:0000313" key="1">
    <source>
        <dbReference type="EMBL" id="SMC55252.1"/>
    </source>
</evidence>
<dbReference type="AlphaFoldDB" id="A0A1W2A461"/>
<dbReference type="RefSeq" id="WP_084067306.1">
    <property type="nucleotide sequence ID" value="NZ_FWXY01000004.1"/>
</dbReference>
<reference evidence="1 2" key="1">
    <citation type="submission" date="2017-04" db="EMBL/GenBank/DDBJ databases">
        <authorList>
            <person name="Afonso C.L."/>
            <person name="Miller P.J."/>
            <person name="Scott M.A."/>
            <person name="Spackman E."/>
            <person name="Goraichik I."/>
            <person name="Dimitrov K.M."/>
            <person name="Suarez D.L."/>
            <person name="Swayne D.E."/>
        </authorList>
    </citation>
    <scope>NUCLEOTIDE SEQUENCE [LARGE SCALE GENOMIC DNA]</scope>
    <source>
        <strain evidence="1 2">DSM 3385</strain>
    </source>
</reference>
<dbReference type="Proteomes" id="UP000192418">
    <property type="component" value="Unassembled WGS sequence"/>
</dbReference>
<evidence type="ECO:0000313" key="2">
    <source>
        <dbReference type="Proteomes" id="UP000192418"/>
    </source>
</evidence>
<proteinExistence type="predicted"/>